<feature type="compositionally biased region" description="Polar residues" evidence="4">
    <location>
        <begin position="955"/>
        <end position="984"/>
    </location>
</feature>
<dbReference type="InterPro" id="IPR050836">
    <property type="entry name" value="SDS22/Internalin_LRR"/>
</dbReference>
<feature type="compositionally biased region" description="Pro residues" evidence="4">
    <location>
        <begin position="521"/>
        <end position="530"/>
    </location>
</feature>
<feature type="region of interest" description="Disordered" evidence="4">
    <location>
        <begin position="432"/>
        <end position="465"/>
    </location>
</feature>
<dbReference type="InterPro" id="IPR012340">
    <property type="entry name" value="NA-bd_OB-fold"/>
</dbReference>
<feature type="compositionally biased region" description="Polar residues" evidence="4">
    <location>
        <begin position="1213"/>
        <end position="1227"/>
    </location>
</feature>
<dbReference type="OrthoDB" id="200924at2759"/>
<feature type="region of interest" description="Disordered" evidence="4">
    <location>
        <begin position="1197"/>
        <end position="1265"/>
    </location>
</feature>
<dbReference type="InterPro" id="IPR032675">
    <property type="entry name" value="LRR_dom_sf"/>
</dbReference>
<dbReference type="SMART" id="SM00365">
    <property type="entry name" value="LRR_SD22"/>
    <property type="match status" value="7"/>
</dbReference>
<feature type="region of interest" description="Disordered" evidence="4">
    <location>
        <begin position="1"/>
        <end position="35"/>
    </location>
</feature>
<dbReference type="AlphaFoldDB" id="A0A8K1CGI8"/>
<dbReference type="Pfam" id="PF01331">
    <property type="entry name" value="mRNA_cap_enzyme"/>
    <property type="match status" value="1"/>
</dbReference>
<dbReference type="InterPro" id="IPR003591">
    <property type="entry name" value="Leu-rich_rpt_typical-subtyp"/>
</dbReference>
<gene>
    <name evidence="6" type="ORF">Poli38472_005565</name>
</gene>
<organism evidence="6 7">
    <name type="scientific">Pythium oligandrum</name>
    <name type="common">Mycoparasitic fungus</name>
    <dbReference type="NCBI Taxonomy" id="41045"/>
    <lineage>
        <taxon>Eukaryota</taxon>
        <taxon>Sar</taxon>
        <taxon>Stramenopiles</taxon>
        <taxon>Oomycota</taxon>
        <taxon>Peronosporomycetes</taxon>
        <taxon>Pythiales</taxon>
        <taxon>Pythiaceae</taxon>
        <taxon>Pythium</taxon>
    </lineage>
</organism>
<dbReference type="EMBL" id="SPLM01000073">
    <property type="protein sequence ID" value="TMW62947.1"/>
    <property type="molecule type" value="Genomic_DNA"/>
</dbReference>
<evidence type="ECO:0000256" key="2">
    <source>
        <dbReference type="ARBA" id="ARBA00022737"/>
    </source>
</evidence>
<feature type="zinc finger region" description="C3H1-type" evidence="3">
    <location>
        <begin position="466"/>
        <end position="494"/>
    </location>
</feature>
<dbReference type="PROSITE" id="PS51450">
    <property type="entry name" value="LRR"/>
    <property type="match status" value="3"/>
</dbReference>
<dbReference type="SMART" id="SM00364">
    <property type="entry name" value="LRR_BAC"/>
    <property type="match status" value="6"/>
</dbReference>
<evidence type="ECO:0000256" key="1">
    <source>
        <dbReference type="ARBA" id="ARBA00022614"/>
    </source>
</evidence>
<feature type="compositionally biased region" description="Low complexity" evidence="4">
    <location>
        <begin position="9"/>
        <end position="35"/>
    </location>
</feature>
<comment type="caution">
    <text evidence="6">The sequence shown here is derived from an EMBL/GenBank/DDBJ whole genome shotgun (WGS) entry which is preliminary data.</text>
</comment>
<dbReference type="GO" id="GO:0006370">
    <property type="term" value="P:7-methylguanosine mRNA capping"/>
    <property type="evidence" value="ECO:0007669"/>
    <property type="project" value="InterPro"/>
</dbReference>
<feature type="region of interest" description="Disordered" evidence="4">
    <location>
        <begin position="1039"/>
        <end position="1085"/>
    </location>
</feature>
<feature type="compositionally biased region" description="Polar residues" evidence="4">
    <location>
        <begin position="1044"/>
        <end position="1058"/>
    </location>
</feature>
<dbReference type="GO" id="GO:0008270">
    <property type="term" value="F:zinc ion binding"/>
    <property type="evidence" value="ECO:0007669"/>
    <property type="project" value="UniProtKB-KW"/>
</dbReference>
<dbReference type="PROSITE" id="PS50103">
    <property type="entry name" value="ZF_C3H1"/>
    <property type="match status" value="1"/>
</dbReference>
<dbReference type="PANTHER" id="PTHR46652:SF3">
    <property type="entry name" value="LEUCINE-RICH REPEAT-CONTAINING PROTEIN 9"/>
    <property type="match status" value="1"/>
</dbReference>
<reference evidence="6" key="1">
    <citation type="submission" date="2019-03" db="EMBL/GenBank/DDBJ databases">
        <title>Long read genome sequence of the mycoparasitic Pythium oligandrum ATCC 38472 isolated from sugarbeet rhizosphere.</title>
        <authorList>
            <person name="Gaulin E."/>
        </authorList>
    </citation>
    <scope>NUCLEOTIDE SEQUENCE</scope>
    <source>
        <strain evidence="6">ATCC 38472_TT</strain>
    </source>
</reference>
<keyword evidence="7" id="KW-1185">Reference proteome</keyword>
<dbReference type="InterPro" id="IPR000571">
    <property type="entry name" value="Znf_CCCH"/>
</dbReference>
<dbReference type="Pfam" id="PF13855">
    <property type="entry name" value="LRR_8"/>
    <property type="match status" value="2"/>
</dbReference>
<dbReference type="SUPFAM" id="SSF52058">
    <property type="entry name" value="L domain-like"/>
    <property type="match status" value="1"/>
</dbReference>
<dbReference type="GO" id="GO:0004484">
    <property type="term" value="F:mRNA guanylyltransferase activity"/>
    <property type="evidence" value="ECO:0007669"/>
    <property type="project" value="InterPro"/>
</dbReference>
<name>A0A8K1CGI8_PYTOL</name>
<keyword evidence="3" id="KW-0479">Metal-binding</keyword>
<dbReference type="Gene3D" id="2.40.50.140">
    <property type="entry name" value="Nucleic acid-binding proteins"/>
    <property type="match status" value="1"/>
</dbReference>
<evidence type="ECO:0000256" key="3">
    <source>
        <dbReference type="PROSITE-ProRule" id="PRU00723"/>
    </source>
</evidence>
<feature type="region of interest" description="Disordered" evidence="4">
    <location>
        <begin position="1151"/>
        <end position="1176"/>
    </location>
</feature>
<feature type="domain" description="C3H1-type" evidence="5">
    <location>
        <begin position="466"/>
        <end position="494"/>
    </location>
</feature>
<accession>A0A8K1CGI8</accession>
<evidence type="ECO:0000256" key="4">
    <source>
        <dbReference type="SAM" id="MobiDB-lite"/>
    </source>
</evidence>
<dbReference type="CDD" id="cd07895">
    <property type="entry name" value="Adenylation_mRNA_capping"/>
    <property type="match status" value="1"/>
</dbReference>
<dbReference type="InterPro" id="IPR001611">
    <property type="entry name" value="Leu-rich_rpt"/>
</dbReference>
<dbReference type="InterPro" id="IPR001339">
    <property type="entry name" value="mRNA_cap_enzyme_adenylation"/>
</dbReference>
<keyword evidence="3" id="KW-0862">Zinc</keyword>
<dbReference type="SUPFAM" id="SSF56091">
    <property type="entry name" value="DNA ligase/mRNA capping enzyme, catalytic domain"/>
    <property type="match status" value="1"/>
</dbReference>
<dbReference type="Proteomes" id="UP000794436">
    <property type="component" value="Unassembled WGS sequence"/>
</dbReference>
<sequence>MSGLPPQGATSAASTAASSASTAPPAASSSSSVSAASNGGSIATATSVGASLTTQIGGVPVEFGQAVNMTTKKALQRQLNSMLGWNEFDRAPMSLPQAFVRANQPQIGDHPYFVSERSVGIRYLVVLVQGRCYLVMQNYEIREVVLFSPVRPDRLQPGMDRNTFVPHQWTVLDGLLVCDKEGSKSTLTMIVNDILALNGTLVMNSKLQDRLKLVQNDVIAPRKTVPMPKGQPPDQFQLVQQYMYPVNRVSHVIRSIIPRVSQTRQNIGLVFTPVMLPYTPGYAKGLFAWSPTTVLTVDFQLGVEWRGRPPKPGFKLMLHDKRTQHFHDWITFAPEEFEHFRSDKKASSRIVECVYDPEWLTFIPSHDKTSWEVGSPEFIGTERGQGWRKGGWRYVRSRADRGMPIERSFLMLYEKAISEDVRLEEVEQLFPEDPSKKPAIVQPKPRETPAPAQEEFPQGKKKRGVGPGTGVCYDFQNKGVCQRGRFCHFSHCACNSTCSCTPAKNTYGQRPAYRRTDFDAPPSPDIPPSSDPSLQPDKAQLRSTDPYDNPSKSDLHHYDEEEAGELADAAGNLNVASVYAPLENFDKETLAAKRAQLSALNNRRIWASLGLEDKAPRKRPCGLVVSKTGELTIRKLSTEPNSSKFAIDAHNRSIQEVQDLSELPKLCSLDVSFNRLTTLRNIHTAKELRELKAYNNRITTTKGLRGISALEGLLLNENQIEVLTDDFLALVKLKTLSLGGNRLSRVAYLGSCRLLVHLDLSRNRLEGAVTQGLESLSSLEILNMNGNSLTSVGNLTHLTKLEELDLSDNALTTVEGLLPPNLTVLRLNGNRLTTLQHLSSAPSLNELYVHDNQLTAIDTIATQCPQLESLDLRNNRIRSGSVVIAAMGPLKDVLRDLWLSGNPCCLSDSYLLDLYTAFPELKTLESFSDSQLVTQMTALKSGSVTQEALLMSALRPSTPSHRPGTASTNRPGSASRPITPTSRGSRPGTPDRPGGGSAPVFHQHSARTGTILKLMSPAELEKAQADVAERLENVKALLKRVGNSDGNKSRSNTRSTENPKPPIRRRASSESVNKGAENNGAKASLGKVADMIPSKTEPVAVRTDEITKKAMADAGTDPFESILSNQADESWSIPTPRTSMETQTHQAALPPAPTVIPAAPSPARSISTSTVTKEDTQVDGEAIAREMKLTLLRYASEKQLEEPQDEENEHPNDNNVMESPRIVSSKTAEQRRPPNPRSRQGYRSFRIPTPRTQAQSEDGRMPTAV</sequence>
<protein>
    <recommendedName>
        <fullName evidence="5">C3H1-type domain-containing protein</fullName>
    </recommendedName>
</protein>
<dbReference type="SMART" id="SM00369">
    <property type="entry name" value="LRR_TYP"/>
    <property type="match status" value="7"/>
</dbReference>
<evidence type="ECO:0000259" key="5">
    <source>
        <dbReference type="PROSITE" id="PS50103"/>
    </source>
</evidence>
<keyword evidence="1" id="KW-0433">Leucine-rich repeat</keyword>
<dbReference type="GO" id="GO:0005524">
    <property type="term" value="F:ATP binding"/>
    <property type="evidence" value="ECO:0007669"/>
    <property type="project" value="InterPro"/>
</dbReference>
<evidence type="ECO:0000313" key="7">
    <source>
        <dbReference type="Proteomes" id="UP000794436"/>
    </source>
</evidence>
<evidence type="ECO:0000313" key="6">
    <source>
        <dbReference type="EMBL" id="TMW62947.1"/>
    </source>
</evidence>
<dbReference type="PRINTS" id="PR00019">
    <property type="entry name" value="LEURICHRPT"/>
</dbReference>
<feature type="region of interest" description="Disordered" evidence="4">
    <location>
        <begin position="513"/>
        <end position="555"/>
    </location>
</feature>
<proteinExistence type="predicted"/>
<keyword evidence="2" id="KW-0677">Repeat</keyword>
<dbReference type="Gene3D" id="3.80.10.10">
    <property type="entry name" value="Ribonuclease Inhibitor"/>
    <property type="match status" value="2"/>
</dbReference>
<keyword evidence="3" id="KW-0863">Zinc-finger</keyword>
<dbReference type="Gene3D" id="3.30.470.30">
    <property type="entry name" value="DNA ligase/mRNA capping enzyme"/>
    <property type="match status" value="1"/>
</dbReference>
<dbReference type="PANTHER" id="PTHR46652">
    <property type="entry name" value="LEUCINE-RICH REPEAT AND IQ DOMAIN-CONTAINING PROTEIN 1-RELATED"/>
    <property type="match status" value="1"/>
</dbReference>
<feature type="region of interest" description="Disordered" evidence="4">
    <location>
        <begin position="954"/>
        <end position="1002"/>
    </location>
</feature>